<feature type="non-terminal residue" evidence="2">
    <location>
        <position position="221"/>
    </location>
</feature>
<dbReference type="Proteomes" id="UP000765509">
    <property type="component" value="Unassembled WGS sequence"/>
</dbReference>
<dbReference type="AlphaFoldDB" id="A0A9Q3KFF1"/>
<reference evidence="2" key="1">
    <citation type="submission" date="2021-03" db="EMBL/GenBank/DDBJ databases">
        <title>Draft genome sequence of rust myrtle Austropuccinia psidii MF-1, a brazilian biotype.</title>
        <authorList>
            <person name="Quecine M.C."/>
            <person name="Pachon D.M.R."/>
            <person name="Bonatelli M.L."/>
            <person name="Correr F.H."/>
            <person name="Franceschini L.M."/>
            <person name="Leite T.F."/>
            <person name="Margarido G.R.A."/>
            <person name="Almeida C.A."/>
            <person name="Ferrarezi J.A."/>
            <person name="Labate C.A."/>
        </authorList>
    </citation>
    <scope>NUCLEOTIDE SEQUENCE</scope>
    <source>
        <strain evidence="2">MF-1</strain>
    </source>
</reference>
<accession>A0A9Q3KFF1</accession>
<feature type="compositionally biased region" description="Basic and acidic residues" evidence="1">
    <location>
        <begin position="171"/>
        <end position="197"/>
    </location>
</feature>
<evidence type="ECO:0000313" key="3">
    <source>
        <dbReference type="Proteomes" id="UP000765509"/>
    </source>
</evidence>
<sequence length="221" mass="24652">MDNLLDPPSEDVKKTTKFKKRNGGALTLLWSSVSTEFEGVLLNNNSSFYNCWVGLGNCCGKNSVVAICRMLQKLVNLRYEPGSSLEKHVDDFHKLHSSYLSISADSSISMSLSPSMAAAFFLQSLDNDKELSGLCQTLYDTKPFELSTITDRVLIEHTRRESSHDQALLFDKNKQSESTKSKGKNKSEGGRKKTGFKDRKKGKSNNQGTVKNPTQEQDTNK</sequence>
<proteinExistence type="predicted"/>
<gene>
    <name evidence="2" type="ORF">O181_118514</name>
</gene>
<keyword evidence="3" id="KW-1185">Reference proteome</keyword>
<evidence type="ECO:0000256" key="1">
    <source>
        <dbReference type="SAM" id="MobiDB-lite"/>
    </source>
</evidence>
<organism evidence="2 3">
    <name type="scientific">Austropuccinia psidii MF-1</name>
    <dbReference type="NCBI Taxonomy" id="1389203"/>
    <lineage>
        <taxon>Eukaryota</taxon>
        <taxon>Fungi</taxon>
        <taxon>Dikarya</taxon>
        <taxon>Basidiomycota</taxon>
        <taxon>Pucciniomycotina</taxon>
        <taxon>Pucciniomycetes</taxon>
        <taxon>Pucciniales</taxon>
        <taxon>Sphaerophragmiaceae</taxon>
        <taxon>Austropuccinia</taxon>
    </lineage>
</organism>
<protein>
    <submittedName>
        <fullName evidence="2">Uncharacterized protein</fullName>
    </submittedName>
</protein>
<comment type="caution">
    <text evidence="2">The sequence shown here is derived from an EMBL/GenBank/DDBJ whole genome shotgun (WGS) entry which is preliminary data.</text>
</comment>
<name>A0A9Q3KFF1_9BASI</name>
<feature type="region of interest" description="Disordered" evidence="1">
    <location>
        <begin position="164"/>
        <end position="221"/>
    </location>
</feature>
<evidence type="ECO:0000313" key="2">
    <source>
        <dbReference type="EMBL" id="MBW0578799.1"/>
    </source>
</evidence>
<feature type="compositionally biased region" description="Polar residues" evidence="1">
    <location>
        <begin position="204"/>
        <end position="221"/>
    </location>
</feature>
<dbReference type="OrthoDB" id="2516191at2759"/>
<dbReference type="EMBL" id="AVOT02103548">
    <property type="protein sequence ID" value="MBW0578799.1"/>
    <property type="molecule type" value="Genomic_DNA"/>
</dbReference>